<proteinExistence type="inferred from homology"/>
<feature type="domain" description="Cyclin-like" evidence="6">
    <location>
        <begin position="163"/>
        <end position="249"/>
    </location>
</feature>
<dbReference type="SMART" id="SM01332">
    <property type="entry name" value="Cyclin_C"/>
    <property type="match status" value="1"/>
</dbReference>
<dbReference type="InterPro" id="IPR048258">
    <property type="entry name" value="Cyclins_cyclin-box"/>
</dbReference>
<feature type="compositionally biased region" description="Low complexity" evidence="5">
    <location>
        <begin position="74"/>
        <end position="93"/>
    </location>
</feature>
<dbReference type="InterPro" id="IPR036915">
    <property type="entry name" value="Cyclin-like_sf"/>
</dbReference>
<dbReference type="STRING" id="307507.A0A2V0P5I6"/>
<dbReference type="Pfam" id="PF02984">
    <property type="entry name" value="Cyclin_C"/>
    <property type="match status" value="1"/>
</dbReference>
<dbReference type="InterPro" id="IPR039361">
    <property type="entry name" value="Cyclin"/>
</dbReference>
<feature type="region of interest" description="Disordered" evidence="5">
    <location>
        <begin position="74"/>
        <end position="96"/>
    </location>
</feature>
<accession>A0A2V0P5I6</accession>
<gene>
    <name evidence="8" type="ORF">Rsub_05547</name>
</gene>
<reference evidence="8 9" key="1">
    <citation type="journal article" date="2018" name="Sci. Rep.">
        <title>Raphidocelis subcapitata (=Pseudokirchneriella subcapitata) provides an insight into genome evolution and environmental adaptations in the Sphaeropleales.</title>
        <authorList>
            <person name="Suzuki S."/>
            <person name="Yamaguchi H."/>
            <person name="Nakajima N."/>
            <person name="Kawachi M."/>
        </authorList>
    </citation>
    <scope>NUCLEOTIDE SEQUENCE [LARGE SCALE GENOMIC DNA]</scope>
    <source>
        <strain evidence="8 9">NIES-35</strain>
    </source>
</reference>
<feature type="domain" description="Cyclin C-terminal" evidence="7">
    <location>
        <begin position="258"/>
        <end position="387"/>
    </location>
</feature>
<evidence type="ECO:0000259" key="7">
    <source>
        <dbReference type="SMART" id="SM01332"/>
    </source>
</evidence>
<evidence type="ECO:0000256" key="3">
    <source>
        <dbReference type="ARBA" id="ARBA00023306"/>
    </source>
</evidence>
<dbReference type="Proteomes" id="UP000247498">
    <property type="component" value="Unassembled WGS sequence"/>
</dbReference>
<dbReference type="OrthoDB" id="2013528at2759"/>
<keyword evidence="1" id="KW-0132">Cell division</keyword>
<evidence type="ECO:0000256" key="5">
    <source>
        <dbReference type="SAM" id="MobiDB-lite"/>
    </source>
</evidence>
<evidence type="ECO:0000259" key="6">
    <source>
        <dbReference type="SMART" id="SM00385"/>
    </source>
</evidence>
<dbReference type="SMART" id="SM00385">
    <property type="entry name" value="CYCLIN"/>
    <property type="match status" value="2"/>
</dbReference>
<dbReference type="Gene3D" id="1.10.472.10">
    <property type="entry name" value="Cyclin-like"/>
    <property type="match status" value="2"/>
</dbReference>
<comment type="caution">
    <text evidence="8">The sequence shown here is derived from an EMBL/GenBank/DDBJ whole genome shotgun (WGS) entry which is preliminary data.</text>
</comment>
<dbReference type="FunFam" id="1.10.472.10:FF:000001">
    <property type="entry name" value="G2/mitotic-specific cyclin"/>
    <property type="match status" value="1"/>
</dbReference>
<comment type="similarity">
    <text evidence="4">Belongs to the cyclin family.</text>
</comment>
<dbReference type="PROSITE" id="PS00292">
    <property type="entry name" value="CYCLINS"/>
    <property type="match status" value="1"/>
</dbReference>
<dbReference type="PANTHER" id="PTHR10177">
    <property type="entry name" value="CYCLINS"/>
    <property type="match status" value="1"/>
</dbReference>
<keyword evidence="2 4" id="KW-0195">Cyclin</keyword>
<evidence type="ECO:0000256" key="1">
    <source>
        <dbReference type="ARBA" id="ARBA00022618"/>
    </source>
</evidence>
<dbReference type="EMBL" id="BDRX01000031">
    <property type="protein sequence ID" value="GBF92345.1"/>
    <property type="molecule type" value="Genomic_DNA"/>
</dbReference>
<feature type="region of interest" description="Disordered" evidence="5">
    <location>
        <begin position="405"/>
        <end position="437"/>
    </location>
</feature>
<dbReference type="InterPro" id="IPR004367">
    <property type="entry name" value="Cyclin_C-dom"/>
</dbReference>
<protein>
    <submittedName>
        <fullName evidence="8">G2 mitotic-specific cyclin-A</fullName>
    </submittedName>
</protein>
<dbReference type="InterPro" id="IPR006671">
    <property type="entry name" value="Cyclin_N"/>
</dbReference>
<evidence type="ECO:0000313" key="9">
    <source>
        <dbReference type="Proteomes" id="UP000247498"/>
    </source>
</evidence>
<evidence type="ECO:0000256" key="4">
    <source>
        <dbReference type="RuleBase" id="RU000383"/>
    </source>
</evidence>
<sequence length="446" mass="47113">MFASGGPSCPAAPAVEHCRMKDVPVVPLSPLSKGSNASSGGQVLLWARDASTASLDQDPELYCDEARLGASAAPAHAQHSAAPRADSAPASTSGRAWDSSQLGWRFAAPDELAAMIGTHLARERELVPQADYLGARTQHPLQQQQQHAGERFVTPQMRSIVASWLSEVASEFRMQQETLFLAVALLDRFQALSPAGVPRNVLQLVAVACMMVASKQDEVSHPTIEDFTEIAADAFRREDLLRMERLLLDQLDWRVALPTAYGFLHLLTQAFAGRLAPRAIALAAYLCELSLLDYGTLAHPPSAVAAAALAVGAAWHGGGAAGRVGAADVERLTGYTAADLGAPAAQLLHLHRCAAAADATPAYQPLAFVRDKYAQEAWVGISRCEQSDEALAAVAAGLAAAPAGPQLGQQQQQQAAWQRGAPTAHAQQPVPGGQQQQQHLALQAVA</sequence>
<dbReference type="SUPFAM" id="SSF47954">
    <property type="entry name" value="Cyclin-like"/>
    <property type="match status" value="2"/>
</dbReference>
<evidence type="ECO:0000256" key="2">
    <source>
        <dbReference type="ARBA" id="ARBA00023127"/>
    </source>
</evidence>
<evidence type="ECO:0000313" key="8">
    <source>
        <dbReference type="EMBL" id="GBF92345.1"/>
    </source>
</evidence>
<feature type="domain" description="Cyclin-like" evidence="6">
    <location>
        <begin position="264"/>
        <end position="349"/>
    </location>
</feature>
<dbReference type="Pfam" id="PF00134">
    <property type="entry name" value="Cyclin_N"/>
    <property type="match status" value="1"/>
</dbReference>
<dbReference type="AlphaFoldDB" id="A0A2V0P5I6"/>
<name>A0A2V0P5I6_9CHLO</name>
<keyword evidence="9" id="KW-1185">Reference proteome</keyword>
<keyword evidence="3" id="KW-0131">Cell cycle</keyword>
<dbReference type="GO" id="GO:0051301">
    <property type="term" value="P:cell division"/>
    <property type="evidence" value="ECO:0007669"/>
    <property type="project" value="UniProtKB-KW"/>
</dbReference>
<dbReference type="InParanoid" id="A0A2V0P5I6"/>
<organism evidence="8 9">
    <name type="scientific">Raphidocelis subcapitata</name>
    <dbReference type="NCBI Taxonomy" id="307507"/>
    <lineage>
        <taxon>Eukaryota</taxon>
        <taxon>Viridiplantae</taxon>
        <taxon>Chlorophyta</taxon>
        <taxon>core chlorophytes</taxon>
        <taxon>Chlorophyceae</taxon>
        <taxon>CS clade</taxon>
        <taxon>Sphaeropleales</taxon>
        <taxon>Selenastraceae</taxon>
        <taxon>Raphidocelis</taxon>
    </lineage>
</organism>
<dbReference type="InterPro" id="IPR013763">
    <property type="entry name" value="Cyclin-like_dom"/>
</dbReference>